<dbReference type="PANTHER" id="PTHR13794">
    <property type="entry name" value="ENOLASE SUPERFAMILY, MANDELATE RACEMASE"/>
    <property type="match status" value="1"/>
</dbReference>
<dbReference type="KEGG" id="xau:Xaut_3370"/>
<dbReference type="GO" id="GO:0000287">
    <property type="term" value="F:magnesium ion binding"/>
    <property type="evidence" value="ECO:0007669"/>
    <property type="project" value="TreeGrafter"/>
</dbReference>
<dbReference type="SUPFAM" id="SSF51604">
    <property type="entry name" value="Enolase C-terminal domain-like"/>
    <property type="match status" value="1"/>
</dbReference>
<feature type="domain" description="Mandelate racemase/muconate lactonizing enzyme C-terminal" evidence="4">
    <location>
        <begin position="156"/>
        <end position="252"/>
    </location>
</feature>
<evidence type="ECO:0000256" key="3">
    <source>
        <dbReference type="ARBA" id="ARBA00022842"/>
    </source>
</evidence>
<dbReference type="InterPro" id="IPR036849">
    <property type="entry name" value="Enolase-like_C_sf"/>
</dbReference>
<dbReference type="Gene3D" id="3.20.20.120">
    <property type="entry name" value="Enolase-like C-terminal domain"/>
    <property type="match status" value="1"/>
</dbReference>
<dbReference type="Gene3D" id="3.30.390.10">
    <property type="entry name" value="Enolase-like, N-terminal domain"/>
    <property type="match status" value="1"/>
</dbReference>
<dbReference type="SFLD" id="SFLDF00553">
    <property type="entry name" value="galactarolactone_cycloisomeras"/>
    <property type="match status" value="1"/>
</dbReference>
<keyword evidence="6" id="KW-1185">Reference proteome</keyword>
<gene>
    <name evidence="5" type="ordered locus">Xaut_3370</name>
</gene>
<dbReference type="AlphaFoldDB" id="A7IKQ6"/>
<dbReference type="GO" id="GO:0016853">
    <property type="term" value="F:isomerase activity"/>
    <property type="evidence" value="ECO:0007669"/>
    <property type="project" value="InterPro"/>
</dbReference>
<dbReference type="STRING" id="78245.Xaut_3370"/>
<dbReference type="Pfam" id="PF13378">
    <property type="entry name" value="MR_MLE_C"/>
    <property type="match status" value="1"/>
</dbReference>
<dbReference type="InterPro" id="IPR018110">
    <property type="entry name" value="Mandel_Rmase/mucon_lact_enz_CS"/>
</dbReference>
<dbReference type="Pfam" id="PF02746">
    <property type="entry name" value="MR_MLE_N"/>
    <property type="match status" value="1"/>
</dbReference>
<dbReference type="InterPro" id="IPR013341">
    <property type="entry name" value="Mandelate_racemase_N_dom"/>
</dbReference>
<evidence type="ECO:0000259" key="4">
    <source>
        <dbReference type="SMART" id="SM00922"/>
    </source>
</evidence>
<protein>
    <submittedName>
        <fullName evidence="5">Mandelate racemase/muconate lactonizing protein</fullName>
    </submittedName>
</protein>
<dbReference type="SUPFAM" id="SSF54826">
    <property type="entry name" value="Enolase N-terminal domain-like"/>
    <property type="match status" value="1"/>
</dbReference>
<dbReference type="eggNOG" id="COG4948">
    <property type="taxonomic scope" value="Bacteria"/>
</dbReference>
<evidence type="ECO:0000313" key="6">
    <source>
        <dbReference type="Proteomes" id="UP000002417"/>
    </source>
</evidence>
<dbReference type="PANTHER" id="PTHR13794:SF58">
    <property type="entry name" value="MITOCHONDRIAL ENOLASE SUPERFAMILY MEMBER 1"/>
    <property type="match status" value="1"/>
</dbReference>
<evidence type="ECO:0000313" key="5">
    <source>
        <dbReference type="EMBL" id="ABS68599.1"/>
    </source>
</evidence>
<dbReference type="GO" id="GO:0009063">
    <property type="term" value="P:amino acid catabolic process"/>
    <property type="evidence" value="ECO:0007669"/>
    <property type="project" value="InterPro"/>
</dbReference>
<comment type="cofactor">
    <cofactor evidence="1">
        <name>Mg(2+)</name>
        <dbReference type="ChEBI" id="CHEBI:18420"/>
    </cofactor>
</comment>
<sequence length="389" mass="42189">MSTEKGEQAAPMKIAAVHTHLLDHRLDVPFESASMRFDRRTHVLVEIVCDDGTTGWGECLGPARPNAAVVAAYANWLIGADPLETEKIWATLYNALRDQGQRGLTVTALSGIDIALWDIKGKHFGVSVATLLGGRFRESVRAYATGSFVRDGVDRVADNATEMATHAAAGFHAAKIKIGFGVDADLKVLKAVREAVGPDMRLMVDANHGYDALEAIQFGNRAVEYGVDWFEEPVVPEQLAAYRAVKAGQPIPVAGGETWHTRWGMREPIETRAVDIIQPDLCGVGGFTEAKRVADLAALHGVRVVPHVWGTAVQIAAALQFMAAMVPNPVRTRPIEPILEFDRTHNPFRQAVVKTPLEHVKGVVAIPDGPGLGIEINRDALAEFRPKEA</sequence>
<dbReference type="HOGENOM" id="CLU_030273_3_0_5"/>
<proteinExistence type="predicted"/>
<name>A7IKQ6_XANP2</name>
<dbReference type="SFLD" id="SFLDG00179">
    <property type="entry name" value="mandelate_racemase"/>
    <property type="match status" value="1"/>
</dbReference>
<dbReference type="InterPro" id="IPR046945">
    <property type="entry name" value="RHMD-like"/>
</dbReference>
<reference evidence="5 6" key="1">
    <citation type="submission" date="2007-07" db="EMBL/GenBank/DDBJ databases">
        <title>Complete sequence of chromosome of Xanthobacter autotrophicus Py2.</title>
        <authorList>
            <consortium name="US DOE Joint Genome Institute"/>
            <person name="Copeland A."/>
            <person name="Lucas S."/>
            <person name="Lapidus A."/>
            <person name="Barry K."/>
            <person name="Glavina del Rio T."/>
            <person name="Hammon N."/>
            <person name="Israni S."/>
            <person name="Dalin E."/>
            <person name="Tice H."/>
            <person name="Pitluck S."/>
            <person name="Sims D."/>
            <person name="Brettin T."/>
            <person name="Bruce D."/>
            <person name="Detter J.C."/>
            <person name="Han C."/>
            <person name="Tapia R."/>
            <person name="Brainard J."/>
            <person name="Schmutz J."/>
            <person name="Larimer F."/>
            <person name="Land M."/>
            <person name="Hauser L."/>
            <person name="Kyrpides N."/>
            <person name="Kim E."/>
            <person name="Ensigns S.A."/>
            <person name="Richardson P."/>
        </authorList>
    </citation>
    <scope>NUCLEOTIDE SEQUENCE [LARGE SCALE GENOMIC DNA]</scope>
    <source>
        <strain evidence="6">ATCC BAA-1158 / Py2</strain>
    </source>
</reference>
<dbReference type="SFLD" id="SFLDS00001">
    <property type="entry name" value="Enolase"/>
    <property type="match status" value="1"/>
</dbReference>
<dbReference type="InterPro" id="IPR029017">
    <property type="entry name" value="Enolase-like_N"/>
</dbReference>
<dbReference type="InterPro" id="IPR034618">
    <property type="entry name" value="GLI"/>
</dbReference>
<dbReference type="PhylomeDB" id="A7IKQ6"/>
<dbReference type="GO" id="GO:0016052">
    <property type="term" value="P:carbohydrate catabolic process"/>
    <property type="evidence" value="ECO:0007669"/>
    <property type="project" value="TreeGrafter"/>
</dbReference>
<accession>A7IKQ6</accession>
<evidence type="ECO:0000256" key="2">
    <source>
        <dbReference type="ARBA" id="ARBA00022723"/>
    </source>
</evidence>
<dbReference type="CDD" id="cd03316">
    <property type="entry name" value="MR_like"/>
    <property type="match status" value="1"/>
</dbReference>
<dbReference type="InterPro" id="IPR013342">
    <property type="entry name" value="Mandelate_racemase_C"/>
</dbReference>
<dbReference type="PROSITE" id="PS00908">
    <property type="entry name" value="MR_MLE_1"/>
    <property type="match status" value="1"/>
</dbReference>
<keyword evidence="2" id="KW-0479">Metal-binding</keyword>
<dbReference type="InterPro" id="IPR029065">
    <property type="entry name" value="Enolase_C-like"/>
</dbReference>
<evidence type="ECO:0000256" key="1">
    <source>
        <dbReference type="ARBA" id="ARBA00001946"/>
    </source>
</evidence>
<dbReference type="GO" id="GO:0016836">
    <property type="term" value="F:hydro-lyase activity"/>
    <property type="evidence" value="ECO:0007669"/>
    <property type="project" value="TreeGrafter"/>
</dbReference>
<keyword evidence="3" id="KW-0460">Magnesium</keyword>
<dbReference type="EMBL" id="CP000781">
    <property type="protein sequence ID" value="ABS68599.1"/>
    <property type="molecule type" value="Genomic_DNA"/>
</dbReference>
<dbReference type="Proteomes" id="UP000002417">
    <property type="component" value="Chromosome"/>
</dbReference>
<organism evidence="5 6">
    <name type="scientific">Xanthobacter autotrophicus (strain ATCC BAA-1158 / Py2)</name>
    <dbReference type="NCBI Taxonomy" id="78245"/>
    <lineage>
        <taxon>Bacteria</taxon>
        <taxon>Pseudomonadati</taxon>
        <taxon>Pseudomonadota</taxon>
        <taxon>Alphaproteobacteria</taxon>
        <taxon>Hyphomicrobiales</taxon>
        <taxon>Xanthobacteraceae</taxon>
        <taxon>Xanthobacter</taxon>
    </lineage>
</organism>
<dbReference type="SMART" id="SM00922">
    <property type="entry name" value="MR_MLE"/>
    <property type="match status" value="1"/>
</dbReference>